<reference evidence="2" key="1">
    <citation type="submission" date="2018-02" db="EMBL/GenBank/DDBJ databases">
        <title>Rhizophora mucronata_Transcriptome.</title>
        <authorList>
            <person name="Meera S.P."/>
            <person name="Sreeshan A."/>
            <person name="Augustine A."/>
        </authorList>
    </citation>
    <scope>NUCLEOTIDE SEQUENCE</scope>
    <source>
        <tissue evidence="2">Leaf</tissue>
    </source>
</reference>
<organism evidence="2">
    <name type="scientific">Rhizophora mucronata</name>
    <name type="common">Asiatic mangrove</name>
    <dbReference type="NCBI Taxonomy" id="61149"/>
    <lineage>
        <taxon>Eukaryota</taxon>
        <taxon>Viridiplantae</taxon>
        <taxon>Streptophyta</taxon>
        <taxon>Embryophyta</taxon>
        <taxon>Tracheophyta</taxon>
        <taxon>Spermatophyta</taxon>
        <taxon>Magnoliopsida</taxon>
        <taxon>eudicotyledons</taxon>
        <taxon>Gunneridae</taxon>
        <taxon>Pentapetalae</taxon>
        <taxon>rosids</taxon>
        <taxon>fabids</taxon>
        <taxon>Malpighiales</taxon>
        <taxon>Rhizophoraceae</taxon>
        <taxon>Rhizophora</taxon>
    </lineage>
</organism>
<keyword evidence="1" id="KW-1133">Transmembrane helix</keyword>
<sequence length="41" mass="4744">MSVLFISLSNLTSILVRFTCLYAFTDEWIVGCAFVVYFIFL</sequence>
<accession>A0A2P2QYF4</accession>
<evidence type="ECO:0000313" key="2">
    <source>
        <dbReference type="EMBL" id="MBX71985.1"/>
    </source>
</evidence>
<keyword evidence="1" id="KW-0812">Transmembrane</keyword>
<keyword evidence="1" id="KW-0472">Membrane</keyword>
<name>A0A2P2QYF4_RHIMU</name>
<feature type="transmembrane region" description="Helical" evidence="1">
    <location>
        <begin position="21"/>
        <end position="40"/>
    </location>
</feature>
<proteinExistence type="predicted"/>
<dbReference type="AlphaFoldDB" id="A0A2P2QYF4"/>
<dbReference type="EMBL" id="GGEC01091501">
    <property type="protein sequence ID" value="MBX71985.1"/>
    <property type="molecule type" value="Transcribed_RNA"/>
</dbReference>
<protein>
    <submittedName>
        <fullName evidence="2">Uncharacterized protein</fullName>
    </submittedName>
</protein>
<evidence type="ECO:0000256" key="1">
    <source>
        <dbReference type="SAM" id="Phobius"/>
    </source>
</evidence>